<dbReference type="STRING" id="1484.SA87_05970"/>
<comment type="caution">
    <text evidence="1">The sequence shown here is derived from an EMBL/GenBank/DDBJ whole genome shotgun (WGS) entry which is preliminary data.</text>
</comment>
<keyword evidence="2" id="KW-1185">Reference proteome</keyword>
<proteinExistence type="predicted"/>
<sequence>MTYDWASLRDRPAVVEERFPREVLTPLMMHGARRSQAESRPPSFKGVFRSWWRWRSRRLAGW</sequence>
<organism evidence="1 2">
    <name type="scientific">Hydrogenibacillus schlegelii</name>
    <name type="common">Bacillus schlegelii</name>
    <dbReference type="NCBI Taxonomy" id="1484"/>
    <lineage>
        <taxon>Bacteria</taxon>
        <taxon>Bacillati</taxon>
        <taxon>Bacillota</taxon>
        <taxon>Bacilli</taxon>
        <taxon>Bacillales</taxon>
        <taxon>Bacillales Family X. Incertae Sedis</taxon>
        <taxon>Hydrogenibacillus</taxon>
    </lineage>
</organism>
<name>A0A132MGQ7_HYDSH</name>
<reference evidence="1 2" key="1">
    <citation type="submission" date="2015-09" db="EMBL/GenBank/DDBJ databases">
        <title>Draft genome sequence of Hydrogenibacillus schlegelii DSM 2000.</title>
        <authorList>
            <person name="Hemp J."/>
        </authorList>
    </citation>
    <scope>NUCLEOTIDE SEQUENCE [LARGE SCALE GENOMIC DNA]</scope>
    <source>
        <strain evidence="1 2">MA 48</strain>
    </source>
</reference>
<dbReference type="OrthoDB" id="190500at2"/>
<dbReference type="Proteomes" id="UP000243024">
    <property type="component" value="Unassembled WGS sequence"/>
</dbReference>
<accession>A0A132MGQ7</accession>
<dbReference type="RefSeq" id="WP_066199071.1">
    <property type="nucleotide sequence ID" value="NZ_CBCSAS010000012.1"/>
</dbReference>
<dbReference type="AlphaFoldDB" id="A0A132MGQ7"/>
<evidence type="ECO:0000313" key="2">
    <source>
        <dbReference type="Proteomes" id="UP000243024"/>
    </source>
</evidence>
<gene>
    <name evidence="1" type="ORF">SA87_05970</name>
</gene>
<protein>
    <submittedName>
        <fullName evidence="1">Uncharacterized protein</fullName>
    </submittedName>
</protein>
<dbReference type="EMBL" id="JXBB01000006">
    <property type="protein sequence ID" value="OAR05042.1"/>
    <property type="molecule type" value="Genomic_DNA"/>
</dbReference>
<evidence type="ECO:0000313" key="1">
    <source>
        <dbReference type="EMBL" id="OAR05042.1"/>
    </source>
</evidence>